<dbReference type="Pfam" id="PF23221">
    <property type="entry name" value="HEAT_MROH2B_1st"/>
    <property type="match status" value="1"/>
</dbReference>
<dbReference type="InterPro" id="IPR016024">
    <property type="entry name" value="ARM-type_fold"/>
</dbReference>
<proteinExistence type="predicted"/>
<feature type="repeat" description="HEAT" evidence="1">
    <location>
        <begin position="390"/>
        <end position="419"/>
    </location>
</feature>
<dbReference type="GO" id="GO:0005737">
    <property type="term" value="C:cytoplasm"/>
    <property type="evidence" value="ECO:0007669"/>
    <property type="project" value="TreeGrafter"/>
</dbReference>
<dbReference type="InterPro" id="IPR045206">
    <property type="entry name" value="Maestro_heat-like_prot"/>
</dbReference>
<reference evidence="3" key="1">
    <citation type="journal article" date="2021" name="Cell">
        <title>Tracing the genetic footprints of vertebrate landing in non-teleost ray-finned fishes.</title>
        <authorList>
            <person name="Bi X."/>
            <person name="Wang K."/>
            <person name="Yang L."/>
            <person name="Pan H."/>
            <person name="Jiang H."/>
            <person name="Wei Q."/>
            <person name="Fang M."/>
            <person name="Yu H."/>
            <person name="Zhu C."/>
            <person name="Cai Y."/>
            <person name="He Y."/>
            <person name="Gan X."/>
            <person name="Zeng H."/>
            <person name="Yu D."/>
            <person name="Zhu Y."/>
            <person name="Jiang H."/>
            <person name="Qiu Q."/>
            <person name="Yang H."/>
            <person name="Zhang Y.E."/>
            <person name="Wang W."/>
            <person name="Zhu M."/>
            <person name="He S."/>
            <person name="Zhang G."/>
        </authorList>
    </citation>
    <scope>NUCLEOTIDE SEQUENCE</scope>
    <source>
        <strain evidence="3">Allg_001</strain>
    </source>
</reference>
<comment type="caution">
    <text evidence="3">The sequence shown here is derived from an EMBL/GenBank/DDBJ whole genome shotgun (WGS) entry which is preliminary data.</text>
</comment>
<keyword evidence="4" id="KW-1185">Reference proteome</keyword>
<protein>
    <submittedName>
        <fullName evidence="3">MROH1 protein</fullName>
    </submittedName>
</protein>
<dbReference type="InterPro" id="IPR056282">
    <property type="entry name" value="MROH2B-like_N_HEAT"/>
</dbReference>
<gene>
    <name evidence="3" type="primary">Mroh1_4</name>
    <name evidence="3" type="ORF">GTO95_0013934</name>
</gene>
<feature type="non-terminal residue" evidence="3">
    <location>
        <position position="419"/>
    </location>
</feature>
<dbReference type="PROSITE" id="PS50077">
    <property type="entry name" value="HEAT_REPEAT"/>
    <property type="match status" value="1"/>
</dbReference>
<name>A0A8J7NKV2_ATRSP</name>
<dbReference type="AlphaFoldDB" id="A0A8J7NKV2"/>
<dbReference type="InterPro" id="IPR021133">
    <property type="entry name" value="HEAT_type_2"/>
</dbReference>
<dbReference type="SUPFAM" id="SSF48371">
    <property type="entry name" value="ARM repeat"/>
    <property type="match status" value="1"/>
</dbReference>
<dbReference type="Proteomes" id="UP000736164">
    <property type="component" value="Unassembled WGS sequence"/>
</dbReference>
<evidence type="ECO:0000313" key="4">
    <source>
        <dbReference type="Proteomes" id="UP000736164"/>
    </source>
</evidence>
<dbReference type="PANTHER" id="PTHR23120:SF0">
    <property type="entry name" value="MAESTRO HEAT-LIKE REPEAT FAMILY MEMBER 1"/>
    <property type="match status" value="1"/>
</dbReference>
<sequence>MKDALRELLGLSLKLRNRDTSLVESSCHIQQTFDILTARKDTSGQSAVKAEQRSSLGMFKDVDISEDEVLAVLEGMSSADEEFGKNLVEELLSLLQMNTKGTLPVILGFLESPQPASNIVVCGVRYHYDSTMDMVLSYFQPGVLPHHTLLNALGDISRNCSRDIARDIVRLLDLLVAVLPLAVTNKMKAMMAFALEGLYESWAKFQGPGQCVQDCSTQVMISFDVVHRWLPSSEPKVTAAIVLALAAMCCLLPEEKFQCELPAVLQAFQPLYAAELDVSYSRINKIDSNVLFFQSLSVLVEAAVSKARPVLESQLEQLLTMVHAHVMGTAARSPAQKDVTVVSKSDLAVLMGLCASVHLDVVLSVLKRLETQLTDPAFPCNEQGSGVGVLHQTLRILLQDPEPQVRERAAEAMGLFTRP</sequence>
<feature type="domain" description="MROH2B-like N-terminal HEAT-repeats" evidence="2">
    <location>
        <begin position="112"/>
        <end position="249"/>
    </location>
</feature>
<organism evidence="3 4">
    <name type="scientific">Atractosteus spatula</name>
    <name type="common">Alligator gar</name>
    <name type="synonym">Lepisosteus spatula</name>
    <dbReference type="NCBI Taxonomy" id="7917"/>
    <lineage>
        <taxon>Eukaryota</taxon>
        <taxon>Metazoa</taxon>
        <taxon>Chordata</taxon>
        <taxon>Craniata</taxon>
        <taxon>Vertebrata</taxon>
        <taxon>Euteleostomi</taxon>
        <taxon>Actinopterygii</taxon>
        <taxon>Neopterygii</taxon>
        <taxon>Holostei</taxon>
        <taxon>Semionotiformes</taxon>
        <taxon>Lepisosteidae</taxon>
        <taxon>Atractosteus</taxon>
    </lineage>
</organism>
<evidence type="ECO:0000259" key="2">
    <source>
        <dbReference type="Pfam" id="PF23221"/>
    </source>
</evidence>
<feature type="non-terminal residue" evidence="3">
    <location>
        <position position="1"/>
    </location>
</feature>
<evidence type="ECO:0000256" key="1">
    <source>
        <dbReference type="PROSITE-ProRule" id="PRU00103"/>
    </source>
</evidence>
<dbReference type="EMBL" id="JAAWVO010016304">
    <property type="protein sequence ID" value="MBN3314586.1"/>
    <property type="molecule type" value="Genomic_DNA"/>
</dbReference>
<accession>A0A8J7NKV2</accession>
<evidence type="ECO:0000313" key="3">
    <source>
        <dbReference type="EMBL" id="MBN3314586.1"/>
    </source>
</evidence>
<dbReference type="PANTHER" id="PTHR23120">
    <property type="entry name" value="MAESTRO-RELATED HEAT DOMAIN-CONTAINING"/>
    <property type="match status" value="1"/>
</dbReference>